<dbReference type="PANTHER" id="PTHR46847">
    <property type="entry name" value="D-ALLOSE-BINDING PERIPLASMIC PROTEIN-RELATED"/>
    <property type="match status" value="1"/>
</dbReference>
<dbReference type="InterPro" id="IPR025997">
    <property type="entry name" value="SBP_2_dom"/>
</dbReference>
<keyword evidence="7" id="KW-1185">Reference proteome</keyword>
<dbReference type="Proteomes" id="UP001320148">
    <property type="component" value="Chromosome"/>
</dbReference>
<comment type="subcellular location">
    <subcellularLocation>
        <location evidence="1">Cell envelope</location>
    </subcellularLocation>
</comment>
<reference evidence="6 7" key="1">
    <citation type="submission" date="2021-02" db="EMBL/GenBank/DDBJ databases">
        <title>Complete genome of Desulfoluna sp. strain ASN36.</title>
        <authorList>
            <person name="Takahashi A."/>
            <person name="Kojima H."/>
            <person name="Fukui M."/>
        </authorList>
    </citation>
    <scope>NUCLEOTIDE SEQUENCE [LARGE SCALE GENOMIC DNA]</scope>
    <source>
        <strain evidence="6 7">ASN36</strain>
    </source>
</reference>
<feature type="signal peptide" evidence="4">
    <location>
        <begin position="1"/>
        <end position="21"/>
    </location>
</feature>
<sequence>MLKRLLTLALFLFIAVPMASAADMPQTGKDMHIWFDTGGPVGGTYNTVVFNGAKTAANDIGAKITFVYSDWSPEKMIENFKKALAEKPTGIVVMGHPGDAAFAPFIDEARQSGIRVTCVDTQLPGTQAKYQSQGFGYIGPDNYTQGQSMAKECLQRFGLKKGDRAFVWGLKRLPTRGRRAVGILEVLEGAGVVVDYLEISPEIDKDPSLGTPVITGYLASKPDCKLMVVDHGALTAQMENFLRAAAVKPADINVAGFSLSPATASAIKNGYVDLVGDAQPFLLGYFSVLQIALTEKYGFSGLNIDTGGGFIGADNLSLIEPLAKKGLR</sequence>
<name>A0ABM7PIQ8_9BACT</name>
<evidence type="ECO:0000259" key="5">
    <source>
        <dbReference type="Pfam" id="PF13407"/>
    </source>
</evidence>
<comment type="similarity">
    <text evidence="2">Belongs to the bacterial solute-binding protein 2 family.</text>
</comment>
<evidence type="ECO:0000256" key="2">
    <source>
        <dbReference type="ARBA" id="ARBA00007639"/>
    </source>
</evidence>
<dbReference type="InterPro" id="IPR028082">
    <property type="entry name" value="Peripla_BP_I"/>
</dbReference>
<protein>
    <submittedName>
        <fullName evidence="6">Sugar ABC transporter substrate-binding protein</fullName>
    </submittedName>
</protein>
<dbReference type="Pfam" id="PF13407">
    <property type="entry name" value="Peripla_BP_4"/>
    <property type="match status" value="1"/>
</dbReference>
<dbReference type="SUPFAM" id="SSF53822">
    <property type="entry name" value="Periplasmic binding protein-like I"/>
    <property type="match status" value="1"/>
</dbReference>
<accession>A0ABM7PIQ8</accession>
<dbReference type="EMBL" id="AP024488">
    <property type="protein sequence ID" value="BCS96957.1"/>
    <property type="molecule type" value="Genomic_DNA"/>
</dbReference>
<dbReference type="PANTHER" id="PTHR46847:SF1">
    <property type="entry name" value="D-ALLOSE-BINDING PERIPLASMIC PROTEIN-RELATED"/>
    <property type="match status" value="1"/>
</dbReference>
<feature type="domain" description="Periplasmic binding protein" evidence="5">
    <location>
        <begin position="43"/>
        <end position="288"/>
    </location>
</feature>
<keyword evidence="3 4" id="KW-0732">Signal</keyword>
<evidence type="ECO:0000256" key="3">
    <source>
        <dbReference type="ARBA" id="ARBA00022729"/>
    </source>
</evidence>
<gene>
    <name evidence="6" type="ORF">DSLASN_25890</name>
</gene>
<evidence type="ECO:0000313" key="6">
    <source>
        <dbReference type="EMBL" id="BCS96957.1"/>
    </source>
</evidence>
<dbReference type="Gene3D" id="3.40.50.2300">
    <property type="match status" value="2"/>
</dbReference>
<evidence type="ECO:0000256" key="1">
    <source>
        <dbReference type="ARBA" id="ARBA00004196"/>
    </source>
</evidence>
<organism evidence="6 7">
    <name type="scientific">Desulfoluna limicola</name>
    <dbReference type="NCBI Taxonomy" id="2810562"/>
    <lineage>
        <taxon>Bacteria</taxon>
        <taxon>Pseudomonadati</taxon>
        <taxon>Thermodesulfobacteriota</taxon>
        <taxon>Desulfobacteria</taxon>
        <taxon>Desulfobacterales</taxon>
        <taxon>Desulfolunaceae</taxon>
        <taxon>Desulfoluna</taxon>
    </lineage>
</organism>
<feature type="chain" id="PRO_5046215545" evidence="4">
    <location>
        <begin position="22"/>
        <end position="328"/>
    </location>
</feature>
<dbReference type="RefSeq" id="WP_236888391.1">
    <property type="nucleotide sequence ID" value="NZ_AP024488.1"/>
</dbReference>
<dbReference type="CDD" id="cd19966">
    <property type="entry name" value="PBP1_ABC_sugar_binding-like"/>
    <property type="match status" value="1"/>
</dbReference>
<proteinExistence type="inferred from homology"/>
<evidence type="ECO:0000256" key="4">
    <source>
        <dbReference type="SAM" id="SignalP"/>
    </source>
</evidence>
<evidence type="ECO:0000313" key="7">
    <source>
        <dbReference type="Proteomes" id="UP001320148"/>
    </source>
</evidence>